<dbReference type="EMBL" id="MNCJ02000324">
    <property type="protein sequence ID" value="KAF5789393.1"/>
    <property type="molecule type" value="Genomic_DNA"/>
</dbReference>
<name>A0A9K3I2T7_HELAN</name>
<reference evidence="2" key="1">
    <citation type="journal article" date="2017" name="Nature">
        <title>The sunflower genome provides insights into oil metabolism, flowering and Asterid evolution.</title>
        <authorList>
            <person name="Badouin H."/>
            <person name="Gouzy J."/>
            <person name="Grassa C.J."/>
            <person name="Murat F."/>
            <person name="Staton S.E."/>
            <person name="Cottret L."/>
            <person name="Lelandais-Briere C."/>
            <person name="Owens G.L."/>
            <person name="Carrere S."/>
            <person name="Mayjonade B."/>
            <person name="Legrand L."/>
            <person name="Gill N."/>
            <person name="Kane N.C."/>
            <person name="Bowers J.E."/>
            <person name="Hubner S."/>
            <person name="Bellec A."/>
            <person name="Berard A."/>
            <person name="Berges H."/>
            <person name="Blanchet N."/>
            <person name="Boniface M.C."/>
            <person name="Brunel D."/>
            <person name="Catrice O."/>
            <person name="Chaidir N."/>
            <person name="Claudel C."/>
            <person name="Donnadieu C."/>
            <person name="Faraut T."/>
            <person name="Fievet G."/>
            <person name="Helmstetter N."/>
            <person name="King M."/>
            <person name="Knapp S.J."/>
            <person name="Lai Z."/>
            <person name="Le Paslier M.C."/>
            <person name="Lippi Y."/>
            <person name="Lorenzon L."/>
            <person name="Mandel J.R."/>
            <person name="Marage G."/>
            <person name="Marchand G."/>
            <person name="Marquand E."/>
            <person name="Bret-Mestries E."/>
            <person name="Morien E."/>
            <person name="Nambeesan S."/>
            <person name="Nguyen T."/>
            <person name="Pegot-Espagnet P."/>
            <person name="Pouilly N."/>
            <person name="Raftis F."/>
            <person name="Sallet E."/>
            <person name="Schiex T."/>
            <person name="Thomas J."/>
            <person name="Vandecasteele C."/>
            <person name="Vares D."/>
            <person name="Vear F."/>
            <person name="Vautrin S."/>
            <person name="Crespi M."/>
            <person name="Mangin B."/>
            <person name="Burke J.M."/>
            <person name="Salse J."/>
            <person name="Munos S."/>
            <person name="Vincourt P."/>
            <person name="Rieseberg L.H."/>
            <person name="Langlade N.B."/>
        </authorList>
    </citation>
    <scope>NUCLEOTIDE SEQUENCE</scope>
    <source>
        <tissue evidence="2">Leaves</tissue>
    </source>
</reference>
<keyword evidence="3" id="KW-1185">Reference proteome</keyword>
<evidence type="ECO:0000256" key="1">
    <source>
        <dbReference type="SAM" id="MobiDB-lite"/>
    </source>
</evidence>
<comment type="caution">
    <text evidence="2">The sequence shown here is derived from an EMBL/GenBank/DDBJ whole genome shotgun (WGS) entry which is preliminary data.</text>
</comment>
<accession>A0A9K3I2T7</accession>
<organism evidence="2 3">
    <name type="scientific">Helianthus annuus</name>
    <name type="common">Common sunflower</name>
    <dbReference type="NCBI Taxonomy" id="4232"/>
    <lineage>
        <taxon>Eukaryota</taxon>
        <taxon>Viridiplantae</taxon>
        <taxon>Streptophyta</taxon>
        <taxon>Embryophyta</taxon>
        <taxon>Tracheophyta</taxon>
        <taxon>Spermatophyta</taxon>
        <taxon>Magnoliopsida</taxon>
        <taxon>eudicotyledons</taxon>
        <taxon>Gunneridae</taxon>
        <taxon>Pentapetalae</taxon>
        <taxon>asterids</taxon>
        <taxon>campanulids</taxon>
        <taxon>Asterales</taxon>
        <taxon>Asteraceae</taxon>
        <taxon>Asteroideae</taxon>
        <taxon>Heliantheae alliance</taxon>
        <taxon>Heliantheae</taxon>
        <taxon>Helianthus</taxon>
    </lineage>
</organism>
<evidence type="ECO:0000313" key="2">
    <source>
        <dbReference type="EMBL" id="KAF5789393.1"/>
    </source>
</evidence>
<gene>
    <name evidence="2" type="ORF">HanXRQr2_Chr09g0370691</name>
</gene>
<feature type="region of interest" description="Disordered" evidence="1">
    <location>
        <begin position="27"/>
        <end position="48"/>
    </location>
</feature>
<evidence type="ECO:0000313" key="3">
    <source>
        <dbReference type="Proteomes" id="UP000215914"/>
    </source>
</evidence>
<reference evidence="2" key="2">
    <citation type="submission" date="2020-06" db="EMBL/GenBank/DDBJ databases">
        <title>Helianthus annuus Genome sequencing and assembly Release 2.</title>
        <authorList>
            <person name="Gouzy J."/>
            <person name="Langlade N."/>
            <person name="Munos S."/>
        </authorList>
    </citation>
    <scope>NUCLEOTIDE SEQUENCE</scope>
    <source>
        <tissue evidence="2">Leaves</tissue>
    </source>
</reference>
<protein>
    <submittedName>
        <fullName evidence="2">Uncharacterized protein</fullName>
    </submittedName>
</protein>
<sequence>MYLSSSISVLPNNQFEVSSISWSNTQISDMKGSSTKRGVRRRSDYLLK</sequence>
<dbReference type="Proteomes" id="UP000215914">
    <property type="component" value="Unassembled WGS sequence"/>
</dbReference>
<feature type="compositionally biased region" description="Polar residues" evidence="1">
    <location>
        <begin position="27"/>
        <end position="36"/>
    </location>
</feature>
<proteinExistence type="predicted"/>
<dbReference type="AlphaFoldDB" id="A0A9K3I2T7"/>
<dbReference type="Gramene" id="mRNA:HanXRQr2_Chr09g0370691">
    <property type="protein sequence ID" value="mRNA:HanXRQr2_Chr09g0370691"/>
    <property type="gene ID" value="HanXRQr2_Chr09g0370691"/>
</dbReference>